<protein>
    <submittedName>
        <fullName evidence="2">TesB-like acyl-CoA thioesterase 6</fullName>
    </submittedName>
</protein>
<evidence type="ECO:0000256" key="1">
    <source>
        <dbReference type="SAM" id="MobiDB-lite"/>
    </source>
</evidence>
<reference evidence="2" key="1">
    <citation type="submission" date="2020-02" db="EMBL/GenBank/DDBJ databases">
        <authorList>
            <person name="Meier V. D."/>
        </authorList>
    </citation>
    <scope>NUCLEOTIDE SEQUENCE</scope>
    <source>
        <strain evidence="2">AVDCRST_MAG20</strain>
    </source>
</reference>
<feature type="compositionally biased region" description="Basic residues" evidence="1">
    <location>
        <begin position="154"/>
        <end position="165"/>
    </location>
</feature>
<sequence length="277" mass="29163">GRPHLPRARGGGGPPLAAPGPDLPHHRGRVPLRRRRSRRRDRGARGGHGATAHLGDGAVPLVRPAALDGGPPRDRGGVGPPDRTGPGRRHGRRAGDLHRQRRARLAPARRPRGLGGPPRGAAPGLVPATAGPPRPRGHDHEPDRAADGIGPCHVRPRRHPGRRPGRPVGADRGPRVRGGRTRDPRRLGAVRHRPGARSAGGRQQPRQHPAGDPPRGHGVGAARHPHPRDRERLRTRLGAPVGGGRHPAGDRQPVGDRAVLGRGQAPPGRGGRQGAPL</sequence>
<feature type="compositionally biased region" description="Gly residues" evidence="1">
    <location>
        <begin position="268"/>
        <end position="277"/>
    </location>
</feature>
<proteinExistence type="predicted"/>
<dbReference type="EMBL" id="CADCSY010000043">
    <property type="protein sequence ID" value="CAA9227921.1"/>
    <property type="molecule type" value="Genomic_DNA"/>
</dbReference>
<organism evidence="2">
    <name type="scientific">uncultured Acidimicrobiales bacterium</name>
    <dbReference type="NCBI Taxonomy" id="310071"/>
    <lineage>
        <taxon>Bacteria</taxon>
        <taxon>Bacillati</taxon>
        <taxon>Actinomycetota</taxon>
        <taxon>Acidimicrobiia</taxon>
        <taxon>Acidimicrobiales</taxon>
        <taxon>environmental samples</taxon>
    </lineage>
</organism>
<feature type="compositionally biased region" description="Basic and acidic residues" evidence="1">
    <location>
        <begin position="136"/>
        <end position="146"/>
    </location>
</feature>
<gene>
    <name evidence="2" type="ORF">AVDCRST_MAG20-1041</name>
</gene>
<dbReference type="AlphaFoldDB" id="A0A6J4HN15"/>
<accession>A0A6J4HN15</accession>
<evidence type="ECO:0000313" key="2">
    <source>
        <dbReference type="EMBL" id="CAA9227921.1"/>
    </source>
</evidence>
<name>A0A6J4HN15_9ACTN</name>
<feature type="region of interest" description="Disordered" evidence="1">
    <location>
        <begin position="1"/>
        <end position="277"/>
    </location>
</feature>
<feature type="compositionally biased region" description="Basic residues" evidence="1">
    <location>
        <begin position="26"/>
        <end position="42"/>
    </location>
</feature>
<feature type="non-terminal residue" evidence="2">
    <location>
        <position position="1"/>
    </location>
</feature>
<feature type="non-terminal residue" evidence="2">
    <location>
        <position position="277"/>
    </location>
</feature>
<feature type="compositionally biased region" description="Basic residues" evidence="1">
    <location>
        <begin position="99"/>
        <end position="112"/>
    </location>
</feature>